<sequence>MYTILFLNREKDHLEKTLKDFGLCDPNIKYARILVVGEIGAGKSSFINSVNSVFQRRITNEALVNKTTGTSKTFTKLYKTYYIRNGQYPMPFVLTDTMGLESDNLHGIHPEDIVKAMEGCIKERYKFNPESPITSQDNGYRRNPSLQDQAYCLVFVIAADKISVSYIMTSTTSHNQQTFVFMVTFNRTRPDEACPLVKKNIRNVYTSKKIKEKLEECSANTGISVSHVFPVKCYHEETDTQDDMDVLILRAFKHIVQMANDALRLKCNEKDNSE</sequence>
<protein>
    <submittedName>
        <fullName evidence="1">Uncharacterized protein</fullName>
    </submittedName>
</protein>
<dbReference type="Ensembl" id="ENSSRHT00000071874.1">
    <property type="protein sequence ID" value="ENSSRHP00000069968.1"/>
    <property type="gene ID" value="ENSSRHG00000034811.1"/>
</dbReference>
<accession>A0A673KZ13</accession>
<dbReference type="SUPFAM" id="SSF52540">
    <property type="entry name" value="P-loop containing nucleoside triphosphate hydrolases"/>
    <property type="match status" value="1"/>
</dbReference>
<keyword evidence="2" id="KW-1185">Reference proteome</keyword>
<name>A0A673KZ13_9TELE</name>
<dbReference type="AlphaFoldDB" id="A0A673KZ13"/>
<reference evidence="1" key="2">
    <citation type="submission" date="2025-09" db="UniProtKB">
        <authorList>
            <consortium name="Ensembl"/>
        </authorList>
    </citation>
    <scope>IDENTIFICATION</scope>
</reference>
<dbReference type="Proteomes" id="UP000472270">
    <property type="component" value="Unassembled WGS sequence"/>
</dbReference>
<dbReference type="Gene3D" id="3.40.50.300">
    <property type="entry name" value="P-loop containing nucleotide triphosphate hydrolases"/>
    <property type="match status" value="1"/>
</dbReference>
<dbReference type="PANTHER" id="PTHR14241">
    <property type="entry name" value="INTERFERON-INDUCED PROTEIN 44"/>
    <property type="match status" value="1"/>
</dbReference>
<organism evidence="1 2">
    <name type="scientific">Sinocyclocheilus rhinocerous</name>
    <dbReference type="NCBI Taxonomy" id="307959"/>
    <lineage>
        <taxon>Eukaryota</taxon>
        <taxon>Metazoa</taxon>
        <taxon>Chordata</taxon>
        <taxon>Craniata</taxon>
        <taxon>Vertebrata</taxon>
        <taxon>Euteleostomi</taxon>
        <taxon>Actinopterygii</taxon>
        <taxon>Neopterygii</taxon>
        <taxon>Teleostei</taxon>
        <taxon>Ostariophysi</taxon>
        <taxon>Cypriniformes</taxon>
        <taxon>Cyprinidae</taxon>
        <taxon>Cyprininae</taxon>
        <taxon>Sinocyclocheilus</taxon>
    </lineage>
</organism>
<evidence type="ECO:0000313" key="2">
    <source>
        <dbReference type="Proteomes" id="UP000472270"/>
    </source>
</evidence>
<reference evidence="1" key="1">
    <citation type="submission" date="2025-08" db="UniProtKB">
        <authorList>
            <consortium name="Ensembl"/>
        </authorList>
    </citation>
    <scope>IDENTIFICATION</scope>
</reference>
<proteinExistence type="predicted"/>
<dbReference type="InterPro" id="IPR027417">
    <property type="entry name" value="P-loop_NTPase"/>
</dbReference>
<dbReference type="CDD" id="cd00882">
    <property type="entry name" value="Ras_like_GTPase"/>
    <property type="match status" value="1"/>
</dbReference>
<dbReference type="GO" id="GO:0006955">
    <property type="term" value="P:immune response"/>
    <property type="evidence" value="ECO:0007669"/>
    <property type="project" value="TreeGrafter"/>
</dbReference>
<dbReference type="PANTHER" id="PTHR14241:SF1">
    <property type="entry name" value="INTERFERON-INDUCED PROTEIN 44-RELATED"/>
    <property type="match status" value="1"/>
</dbReference>
<evidence type="ECO:0000313" key="1">
    <source>
        <dbReference type="Ensembl" id="ENSSRHP00000069968.1"/>
    </source>
</evidence>